<dbReference type="PANTHER" id="PTHR48467:SF1">
    <property type="entry name" value="GLUTAMATE SYNTHASE 1 [NADH], CHLOROPLASTIC-LIKE"/>
    <property type="match status" value="1"/>
</dbReference>
<evidence type="ECO:0000256" key="6">
    <source>
        <dbReference type="ARBA" id="ARBA00023002"/>
    </source>
</evidence>
<evidence type="ECO:0000313" key="11">
    <source>
        <dbReference type="Proteomes" id="UP000516369"/>
    </source>
</evidence>
<dbReference type="PIRSF" id="PIRSF000362">
    <property type="entry name" value="FNR"/>
    <property type="match status" value="1"/>
</dbReference>
<feature type="binding site" evidence="8">
    <location>
        <position position="211"/>
    </location>
    <ligand>
        <name>NADP(+)</name>
        <dbReference type="ChEBI" id="CHEBI:58349"/>
    </ligand>
</feature>
<dbReference type="Proteomes" id="UP000516369">
    <property type="component" value="Chromosome"/>
</dbReference>
<dbReference type="Gene3D" id="3.40.50.720">
    <property type="entry name" value="NAD(P)-binding Rossmann-like Domain"/>
    <property type="match status" value="1"/>
</dbReference>
<keyword evidence="3" id="KW-0285">Flavoprotein</keyword>
<gene>
    <name evidence="10" type="ORF">HQ394_05345</name>
</gene>
<keyword evidence="5 8" id="KW-0521">NADP</keyword>
<dbReference type="PANTHER" id="PTHR48467">
    <property type="entry name" value="GLUTAMATE SYNTHASE 1 [NADH], CHLOROPLASTIC-LIKE"/>
    <property type="match status" value="1"/>
</dbReference>
<comment type="similarity">
    <text evidence="2">Belongs to the ferredoxin--NADP reductase type 1 family.</text>
</comment>
<feature type="binding site" evidence="8">
    <location>
        <position position="351"/>
    </location>
    <ligand>
        <name>NADP(+)</name>
        <dbReference type="ChEBI" id="CHEBI:58349"/>
    </ligand>
</feature>
<feature type="domain" description="FAD/NAD(P)-binding" evidence="9">
    <location>
        <begin position="11"/>
        <end position="169"/>
    </location>
</feature>
<dbReference type="Pfam" id="PF07992">
    <property type="entry name" value="Pyr_redox_2"/>
    <property type="match status" value="1"/>
</dbReference>
<keyword evidence="4 7" id="KW-0274">FAD</keyword>
<evidence type="ECO:0000256" key="1">
    <source>
        <dbReference type="ARBA" id="ARBA00001974"/>
    </source>
</evidence>
<evidence type="ECO:0000256" key="3">
    <source>
        <dbReference type="ARBA" id="ARBA00022630"/>
    </source>
</evidence>
<reference evidence="10 11" key="1">
    <citation type="submission" date="2020-05" db="EMBL/GenBank/DDBJ databases">
        <title>Complete closed genome sequence of Defluviicoccus vanus.</title>
        <authorList>
            <person name="Bessarab I."/>
            <person name="Arumugam K."/>
            <person name="Maszenan A.M."/>
            <person name="Seviour R.J."/>
            <person name="Williams R.B."/>
        </authorList>
    </citation>
    <scope>NUCLEOTIDE SEQUENCE [LARGE SCALE GENOMIC DNA]</scope>
    <source>
        <strain evidence="10 11">Ben 114</strain>
    </source>
</reference>
<feature type="binding site" evidence="7">
    <location>
        <position position="85"/>
    </location>
    <ligand>
        <name>FAD</name>
        <dbReference type="ChEBI" id="CHEBI:57692"/>
    </ligand>
</feature>
<name>A0A7H1MZK0_9PROT</name>
<dbReference type="GO" id="GO:0016491">
    <property type="term" value="F:oxidoreductase activity"/>
    <property type="evidence" value="ECO:0007669"/>
    <property type="project" value="UniProtKB-KW"/>
</dbReference>
<dbReference type="KEGG" id="dvn:HQ394_05345"/>
<accession>A0A7H1MZK0</accession>
<dbReference type="InterPro" id="IPR021163">
    <property type="entry name" value="Ferredox_Rdtase_adrenod"/>
</dbReference>
<proteinExistence type="inferred from homology"/>
<keyword evidence="6" id="KW-0560">Oxidoreductase</keyword>
<feature type="binding site" evidence="8">
    <location>
        <begin position="155"/>
        <end position="158"/>
    </location>
    <ligand>
        <name>NADP(+)</name>
        <dbReference type="ChEBI" id="CHEBI:58349"/>
    </ligand>
</feature>
<protein>
    <submittedName>
        <fullName evidence="10">FAD-dependent oxidoreductase</fullName>
    </submittedName>
</protein>
<feature type="binding site" evidence="7">
    <location>
        <position position="344"/>
    </location>
    <ligand>
        <name>FAD</name>
        <dbReference type="ChEBI" id="CHEBI:57692"/>
    </ligand>
</feature>
<comment type="cofactor">
    <cofactor evidence="1 7">
        <name>FAD</name>
        <dbReference type="ChEBI" id="CHEBI:57692"/>
    </cofactor>
</comment>
<dbReference type="InterPro" id="IPR036188">
    <property type="entry name" value="FAD/NAD-bd_sf"/>
</dbReference>
<feature type="binding site" evidence="7">
    <location>
        <position position="20"/>
    </location>
    <ligand>
        <name>FAD</name>
        <dbReference type="ChEBI" id="CHEBI:57692"/>
    </ligand>
</feature>
<evidence type="ECO:0000256" key="7">
    <source>
        <dbReference type="PIRSR" id="PIRSR000362-1"/>
    </source>
</evidence>
<evidence type="ECO:0000256" key="8">
    <source>
        <dbReference type="PIRSR" id="PIRSR000362-2"/>
    </source>
</evidence>
<dbReference type="PRINTS" id="PR00419">
    <property type="entry name" value="ADXRDTASE"/>
</dbReference>
<evidence type="ECO:0000259" key="9">
    <source>
        <dbReference type="Pfam" id="PF07992"/>
    </source>
</evidence>
<evidence type="ECO:0000313" key="10">
    <source>
        <dbReference type="EMBL" id="QNT68886.1"/>
    </source>
</evidence>
<dbReference type="SUPFAM" id="SSF51971">
    <property type="entry name" value="Nucleotide-binding domain"/>
    <property type="match status" value="1"/>
</dbReference>
<dbReference type="AlphaFoldDB" id="A0A7H1MZK0"/>
<feature type="binding site" evidence="7">
    <location>
        <position position="41"/>
    </location>
    <ligand>
        <name>FAD</name>
        <dbReference type="ChEBI" id="CHEBI:57692"/>
    </ligand>
</feature>
<organism evidence="10 11">
    <name type="scientific">Defluviicoccus vanus</name>
    <dbReference type="NCBI Taxonomy" id="111831"/>
    <lineage>
        <taxon>Bacteria</taxon>
        <taxon>Pseudomonadati</taxon>
        <taxon>Pseudomonadota</taxon>
        <taxon>Alphaproteobacteria</taxon>
        <taxon>Rhodospirillales</taxon>
        <taxon>Rhodospirillaceae</taxon>
        <taxon>Defluviicoccus</taxon>
    </lineage>
</organism>
<dbReference type="Gene3D" id="3.50.50.60">
    <property type="entry name" value="FAD/NAD(P)-binding domain"/>
    <property type="match status" value="1"/>
</dbReference>
<sequence>MRQEDAGVGITVAIIGAGPAGFYTVEALLERCQTVTIDIIERLPTPYGLVRAGVAPDHQSTKQVVRKFEQTALANLVHFYGNVEVGRDITIDDLLAQYDALVVAAGAPNDRMLGVPGEQLEGVYGASAFVGWYNGHPDFRDLNPRLSPSTVVIGNGNVALDIARILVKTPDEMAASDIPGYALDAIAAAGIETVHVLGRRGPANTKFAPAEMREIARLTDCTPLVDPADMPEDAADDDKVLKLFRSFSAVAPCGAHKRLQFQFFAAPEAIIGHAHVEALRYRRNRVEAGRLVATDAVCDIACGTVITAIGYRASPLPGVPFNADAGRVENINGRVDSRLFAVGWAKRGPTGVIGSNKPDGEHCAEQILAELGSDAAATARPGRAGLERLLAERQIRYVTFDDWRLLNEQEVTRADAPAPRRKFTSFAEMMAVLGAARRQRLG</sequence>
<feature type="binding site" evidence="8">
    <location>
        <begin position="199"/>
        <end position="200"/>
    </location>
    <ligand>
        <name>NADP(+)</name>
        <dbReference type="ChEBI" id="CHEBI:58349"/>
    </ligand>
</feature>
<feature type="binding site" evidence="7">
    <location>
        <begin position="351"/>
        <end position="353"/>
    </location>
    <ligand>
        <name>FAD</name>
        <dbReference type="ChEBI" id="CHEBI:57692"/>
    </ligand>
</feature>
<evidence type="ECO:0000256" key="2">
    <source>
        <dbReference type="ARBA" id="ARBA00008312"/>
    </source>
</evidence>
<evidence type="ECO:0000256" key="4">
    <source>
        <dbReference type="ARBA" id="ARBA00022827"/>
    </source>
</evidence>
<dbReference type="InterPro" id="IPR023753">
    <property type="entry name" value="FAD/NAD-binding_dom"/>
</dbReference>
<dbReference type="EMBL" id="CP053923">
    <property type="protein sequence ID" value="QNT68886.1"/>
    <property type="molecule type" value="Genomic_DNA"/>
</dbReference>
<feature type="binding site" evidence="7">
    <location>
        <position position="49"/>
    </location>
    <ligand>
        <name>FAD</name>
        <dbReference type="ChEBI" id="CHEBI:57692"/>
    </ligand>
</feature>
<dbReference type="InterPro" id="IPR055275">
    <property type="entry name" value="Ferredox_Rdtase"/>
</dbReference>
<keyword evidence="11" id="KW-1185">Reference proteome</keyword>
<evidence type="ECO:0000256" key="5">
    <source>
        <dbReference type="ARBA" id="ARBA00022857"/>
    </source>
</evidence>